<feature type="compositionally biased region" description="Low complexity" evidence="1">
    <location>
        <begin position="90"/>
        <end position="101"/>
    </location>
</feature>
<name>A0A8H4XJP6_9HYPO</name>
<dbReference type="AlphaFoldDB" id="A0A8H4XJP6"/>
<protein>
    <submittedName>
        <fullName evidence="2">Uncharacterized protein</fullName>
    </submittedName>
</protein>
<accession>A0A8H4XJP6</accession>
<proteinExistence type="predicted"/>
<sequence>MTSRNLNQTWRDVIFQQYAADLEADVPFPVSYLIFAREWNSDIIINTPSKIDLRTYKNAIRDFCVARRHVDPAFSNEYISVRARETWQQKMAAQEQQAAAQEGPDPAREDV</sequence>
<evidence type="ECO:0000313" key="2">
    <source>
        <dbReference type="EMBL" id="KAF4976745.1"/>
    </source>
</evidence>
<dbReference type="Proteomes" id="UP000635477">
    <property type="component" value="Unassembled WGS sequence"/>
</dbReference>
<feature type="region of interest" description="Disordered" evidence="1">
    <location>
        <begin position="90"/>
        <end position="111"/>
    </location>
</feature>
<evidence type="ECO:0000313" key="3">
    <source>
        <dbReference type="Proteomes" id="UP000635477"/>
    </source>
</evidence>
<dbReference type="OrthoDB" id="4467949at2759"/>
<comment type="caution">
    <text evidence="2">The sequence shown here is derived from an EMBL/GenBank/DDBJ whole genome shotgun (WGS) entry which is preliminary data.</text>
</comment>
<organism evidence="2 3">
    <name type="scientific">Fusarium zealandicum</name>
    <dbReference type="NCBI Taxonomy" id="1053134"/>
    <lineage>
        <taxon>Eukaryota</taxon>
        <taxon>Fungi</taxon>
        <taxon>Dikarya</taxon>
        <taxon>Ascomycota</taxon>
        <taxon>Pezizomycotina</taxon>
        <taxon>Sordariomycetes</taxon>
        <taxon>Hypocreomycetidae</taxon>
        <taxon>Hypocreales</taxon>
        <taxon>Nectriaceae</taxon>
        <taxon>Fusarium</taxon>
        <taxon>Fusarium staphyleae species complex</taxon>
    </lineage>
</organism>
<reference evidence="2" key="2">
    <citation type="submission" date="2020-05" db="EMBL/GenBank/DDBJ databases">
        <authorList>
            <person name="Kim H.-S."/>
            <person name="Proctor R.H."/>
            <person name="Brown D.W."/>
        </authorList>
    </citation>
    <scope>NUCLEOTIDE SEQUENCE</scope>
    <source>
        <strain evidence="2">NRRL 22465</strain>
    </source>
</reference>
<gene>
    <name evidence="2" type="ORF">FZEAL_6623</name>
</gene>
<reference evidence="2" key="1">
    <citation type="journal article" date="2020" name="BMC Genomics">
        <title>Correction to: Identification and distribution of gene clusters required for synthesis of sphingolipid metabolism inhibitors in diverse species of the filamentous fungus Fusarium.</title>
        <authorList>
            <person name="Kim H.S."/>
            <person name="Lohmar J.M."/>
            <person name="Busman M."/>
            <person name="Brown D.W."/>
            <person name="Naumann T.A."/>
            <person name="Divon H.H."/>
            <person name="Lysoe E."/>
            <person name="Uhlig S."/>
            <person name="Proctor R.H."/>
        </authorList>
    </citation>
    <scope>NUCLEOTIDE SEQUENCE</scope>
    <source>
        <strain evidence="2">NRRL 22465</strain>
    </source>
</reference>
<dbReference type="EMBL" id="JABEYC010000492">
    <property type="protein sequence ID" value="KAF4976745.1"/>
    <property type="molecule type" value="Genomic_DNA"/>
</dbReference>
<keyword evidence="3" id="KW-1185">Reference proteome</keyword>
<evidence type="ECO:0000256" key="1">
    <source>
        <dbReference type="SAM" id="MobiDB-lite"/>
    </source>
</evidence>